<keyword evidence="4" id="KW-1185">Reference proteome</keyword>
<evidence type="ECO:0000313" key="4">
    <source>
        <dbReference type="Proteomes" id="UP000002630"/>
    </source>
</evidence>
<feature type="compositionally biased region" description="Polar residues" evidence="2">
    <location>
        <begin position="274"/>
        <end position="286"/>
    </location>
</feature>
<dbReference type="InParanoid" id="D8LIF5"/>
<evidence type="ECO:0000313" key="3">
    <source>
        <dbReference type="EMBL" id="CBN79994.1"/>
    </source>
</evidence>
<accession>D8LIF5</accession>
<organism evidence="3 4">
    <name type="scientific">Ectocarpus siliculosus</name>
    <name type="common">Brown alga</name>
    <name type="synonym">Conferva siliculosa</name>
    <dbReference type="NCBI Taxonomy" id="2880"/>
    <lineage>
        <taxon>Eukaryota</taxon>
        <taxon>Sar</taxon>
        <taxon>Stramenopiles</taxon>
        <taxon>Ochrophyta</taxon>
        <taxon>PX clade</taxon>
        <taxon>Phaeophyceae</taxon>
        <taxon>Ectocarpales</taxon>
        <taxon>Ectocarpaceae</taxon>
        <taxon>Ectocarpus</taxon>
    </lineage>
</organism>
<sequence length="523" mass="56781">MLCTKIRNQAKELAALTERLQEEAAYSRLVEKRLVELDPEHSLPVTPHHLGRRSPESTIAHRSSGSVGGLGRGYHLQKADQLSNEEHDHDDGLRQGYEAAQARLRDAAQLIRTLREALESRGEFRGDSHVAARAQPDAIAGVFGTTGLPWMPTWDADANAAANRARKYQREADDLRRRLETSGGNVSRASKGGSGGGRVGENQTSSSPLGGEQGHGRELGIRFVDDDRARQHQQHVELSKDVERLEQKLREQREATTAARTEANGLHETLKQLQQSHHVGNLSSQREGAADDAKANAAELARQLARARSTAESSREENKNLRLQLRELGGGGSGHGRRGGGNGSGNSSHISKTMPRSTSIASSSSGGHAIVAAAALGGRHTPAAGSKPALACELGGTRAANVEEEGGADRGGNELEAEKEALLDYVQDLLGRIKGLEAACASLERERGDSSINLEKTRKDLQQKEKAIAQIEDLQKTEKVERVEKEEMGRLYNELLKQLKTAEEEKEKLQPESVRERSGAYTI</sequence>
<keyword evidence="1" id="KW-0175">Coiled coil</keyword>
<dbReference type="PANTHER" id="PTHR43941">
    <property type="entry name" value="STRUCTURAL MAINTENANCE OF CHROMOSOMES PROTEIN 2"/>
    <property type="match status" value="1"/>
</dbReference>
<feature type="region of interest" description="Disordered" evidence="2">
    <location>
        <begin position="178"/>
        <end position="216"/>
    </location>
</feature>
<evidence type="ECO:0000256" key="1">
    <source>
        <dbReference type="SAM" id="Coils"/>
    </source>
</evidence>
<dbReference type="AlphaFoldDB" id="D8LIF5"/>
<protein>
    <submittedName>
        <fullName evidence="3">Uncharacterized protein</fullName>
    </submittedName>
</protein>
<feature type="region of interest" description="Disordered" evidence="2">
    <location>
        <begin position="40"/>
        <end position="73"/>
    </location>
</feature>
<dbReference type="PANTHER" id="PTHR43941:SF1">
    <property type="entry name" value="STRUCTURAL MAINTENANCE OF CHROMOSOMES PROTEIN 2"/>
    <property type="match status" value="1"/>
</dbReference>
<proteinExistence type="predicted"/>
<dbReference type="EMBL" id="FN649760">
    <property type="protein sequence ID" value="CBN79994.1"/>
    <property type="molecule type" value="Genomic_DNA"/>
</dbReference>
<feature type="region of interest" description="Disordered" evidence="2">
    <location>
        <begin position="502"/>
        <end position="523"/>
    </location>
</feature>
<feature type="compositionally biased region" description="Gly residues" evidence="2">
    <location>
        <begin position="328"/>
        <end position="344"/>
    </location>
</feature>
<feature type="region of interest" description="Disordered" evidence="2">
    <location>
        <begin position="274"/>
        <end position="364"/>
    </location>
</feature>
<feature type="compositionally biased region" description="Low complexity" evidence="2">
    <location>
        <begin position="295"/>
        <end position="308"/>
    </location>
</feature>
<name>D8LIF5_ECTSI</name>
<reference evidence="3 4" key="1">
    <citation type="journal article" date="2010" name="Nature">
        <title>The Ectocarpus genome and the independent evolution of multicellularity in brown algae.</title>
        <authorList>
            <person name="Cock J.M."/>
            <person name="Sterck L."/>
            <person name="Rouze P."/>
            <person name="Scornet D."/>
            <person name="Allen A.E."/>
            <person name="Amoutzias G."/>
            <person name="Anthouard V."/>
            <person name="Artiguenave F."/>
            <person name="Aury J.M."/>
            <person name="Badger J.H."/>
            <person name="Beszteri B."/>
            <person name="Billiau K."/>
            <person name="Bonnet E."/>
            <person name="Bothwell J.H."/>
            <person name="Bowler C."/>
            <person name="Boyen C."/>
            <person name="Brownlee C."/>
            <person name="Carrano C.J."/>
            <person name="Charrier B."/>
            <person name="Cho G.Y."/>
            <person name="Coelho S.M."/>
            <person name="Collen J."/>
            <person name="Corre E."/>
            <person name="Da Silva C."/>
            <person name="Delage L."/>
            <person name="Delaroque N."/>
            <person name="Dittami S.M."/>
            <person name="Doulbeau S."/>
            <person name="Elias M."/>
            <person name="Farnham G."/>
            <person name="Gachon C.M."/>
            <person name="Gschloessl B."/>
            <person name="Heesch S."/>
            <person name="Jabbari K."/>
            <person name="Jubin C."/>
            <person name="Kawai H."/>
            <person name="Kimura K."/>
            <person name="Kloareg B."/>
            <person name="Kupper F.C."/>
            <person name="Lang D."/>
            <person name="Le Bail A."/>
            <person name="Leblanc C."/>
            <person name="Lerouge P."/>
            <person name="Lohr M."/>
            <person name="Lopez P.J."/>
            <person name="Martens C."/>
            <person name="Maumus F."/>
            <person name="Michel G."/>
            <person name="Miranda-Saavedra D."/>
            <person name="Morales J."/>
            <person name="Moreau H."/>
            <person name="Motomura T."/>
            <person name="Nagasato C."/>
            <person name="Napoli C.A."/>
            <person name="Nelson D.R."/>
            <person name="Nyvall-Collen P."/>
            <person name="Peters A.F."/>
            <person name="Pommier C."/>
            <person name="Potin P."/>
            <person name="Poulain J."/>
            <person name="Quesneville H."/>
            <person name="Read B."/>
            <person name="Rensing S.A."/>
            <person name="Ritter A."/>
            <person name="Rousvoal S."/>
            <person name="Samanta M."/>
            <person name="Samson G."/>
            <person name="Schroeder D.C."/>
            <person name="Segurens B."/>
            <person name="Strittmatter M."/>
            <person name="Tonon T."/>
            <person name="Tregear J.W."/>
            <person name="Valentin K."/>
            <person name="von Dassow P."/>
            <person name="Yamagishi T."/>
            <person name="Van de Peer Y."/>
            <person name="Wincker P."/>
        </authorList>
    </citation>
    <scope>NUCLEOTIDE SEQUENCE [LARGE SCALE GENOMIC DNA]</scope>
    <source>
        <strain evidence="4">Ec32 / CCAP1310/4</strain>
    </source>
</reference>
<evidence type="ECO:0000256" key="2">
    <source>
        <dbReference type="SAM" id="MobiDB-lite"/>
    </source>
</evidence>
<dbReference type="Proteomes" id="UP000002630">
    <property type="component" value="Unassembled WGS sequence"/>
</dbReference>
<feature type="coiled-coil region" evidence="1">
    <location>
        <begin position="228"/>
        <end position="262"/>
    </location>
</feature>
<gene>
    <name evidence="3" type="ORF">Esi_0022_0083</name>
</gene>